<feature type="region of interest" description="Disordered" evidence="1">
    <location>
        <begin position="1"/>
        <end position="58"/>
    </location>
</feature>
<keyword evidence="3" id="KW-1185">Reference proteome</keyword>
<organism evidence="2 3">
    <name type="scientific">Oribacterium parvum ACB1</name>
    <dbReference type="NCBI Taxonomy" id="796943"/>
    <lineage>
        <taxon>Bacteria</taxon>
        <taxon>Bacillati</taxon>
        <taxon>Bacillota</taxon>
        <taxon>Clostridia</taxon>
        <taxon>Lachnospirales</taxon>
        <taxon>Lachnospiraceae</taxon>
        <taxon>Oribacterium</taxon>
    </lineage>
</organism>
<dbReference type="PATRIC" id="fig|796943.3.peg.1406"/>
<name>G9WNQ3_9FIRM</name>
<dbReference type="AlphaFoldDB" id="G9WNQ3"/>
<sequence length="468" mass="52081">MANILQVTSAPVTPDPSVQHGRVAPDMSVKNPVNPSAVNRADGQETGQTGSSTGEGRFSAVDFEGNYAAFLRELTDNVNLPKEMETVLFGEGAVALSRNKEEISEVLKELFSSMEMDSPEELKDFLQNQQQAQIKFSGNLFNNLRGMLQGNISSSLRTAILNFAKSYNDYSSSGHFLAQLETIAGDIDKLLLPSFQGEFEDLISQMNFKGGMGEDKANSSLINGQIIPFLSNYISRTHDYGAVRNAAILFVLYAVKYENGSEELLAKQKEALLNNSDFRLLFKGDPEEAFQESLKNLEMKTGNNFTKLFNQFLLAGAEGKTGTENISQFQDVLRGLLLNESVYMPLQHLVLPFRYGEKDVMSEMWVDQDAKDMNGGKLTKMLLKFNIQNLGSFEIISGITDMRVDMSLFMPEDLMEKQKDVEGVVNTILRQNGLSVANLGIYQKTRDFKLQEVFPGLKDAEKGLNVRI</sequence>
<dbReference type="EMBL" id="AFZC02000003">
    <property type="protein sequence ID" value="EHL10790.1"/>
    <property type="molecule type" value="Genomic_DNA"/>
</dbReference>
<reference evidence="2" key="1">
    <citation type="submission" date="2011-08" db="EMBL/GenBank/DDBJ databases">
        <authorList>
            <consortium name="The Broad Institute Genome Sequencing Platform"/>
            <person name="Earl A."/>
            <person name="Ward D."/>
            <person name="Feldgarden M."/>
            <person name="Gevers D."/>
            <person name="Sizova M."/>
            <person name="Hazen A."/>
            <person name="Epstein S."/>
            <person name="Young S.K."/>
            <person name="Zeng Q."/>
            <person name="Gargeya S."/>
            <person name="Fitzgerald M."/>
            <person name="Haas B."/>
            <person name="Abouelleil A."/>
            <person name="Alvarado L."/>
            <person name="Arachchi H.M."/>
            <person name="Berlin A."/>
            <person name="Brown A."/>
            <person name="Chapman S.B."/>
            <person name="Chen Z."/>
            <person name="Dunbar C."/>
            <person name="Freedman E."/>
            <person name="Gearin G."/>
            <person name="Gellesch M."/>
            <person name="Goldberg J."/>
            <person name="Griggs A."/>
            <person name="Gujja S."/>
            <person name="Heiman D."/>
            <person name="Howarth C."/>
            <person name="Larson L."/>
            <person name="Lui A."/>
            <person name="MacDonald P.J.P."/>
            <person name="Montmayeur A."/>
            <person name="Murphy C."/>
            <person name="Neiman D."/>
            <person name="Pearson M."/>
            <person name="Priest M."/>
            <person name="Roberts A."/>
            <person name="Saif S."/>
            <person name="Shea T."/>
            <person name="Shenoy N."/>
            <person name="Sisk P."/>
            <person name="Stolte C."/>
            <person name="Sykes S."/>
            <person name="Wortman J."/>
            <person name="Nusbaum C."/>
            <person name="Birren B."/>
        </authorList>
    </citation>
    <scope>NUCLEOTIDE SEQUENCE [LARGE SCALE GENOMIC DNA]</scope>
    <source>
        <strain evidence="2">ACB1</strain>
    </source>
</reference>
<reference evidence="2" key="2">
    <citation type="submission" date="2013-03" db="EMBL/GenBank/DDBJ databases">
        <title>The Genome Sequence of Oribacterium sp. ACB1.</title>
        <authorList>
            <consortium name="The Broad Institute Genomics Platform"/>
            <consortium name="The Broad Institute Genome Sequencing Center for Infectious Disease"/>
            <person name="Earl A."/>
            <person name="Ward D."/>
            <person name="Feldgarden M."/>
            <person name="Gevers D."/>
            <person name="Sizova M."/>
            <person name="Hazen A."/>
            <person name="Epstein S."/>
            <person name="Walker B."/>
            <person name="Young S."/>
            <person name="Zeng Q."/>
            <person name="Gargeya S."/>
            <person name="Fitzgerald M."/>
            <person name="Haas B."/>
            <person name="Abouelleil A."/>
            <person name="Allen A.W."/>
            <person name="Alvarado L."/>
            <person name="Arachchi H.M."/>
            <person name="Berlin A.M."/>
            <person name="Chapman S.B."/>
            <person name="Gainer-Dewar J."/>
            <person name="Goldberg J."/>
            <person name="Griggs A."/>
            <person name="Gujja S."/>
            <person name="Hansen M."/>
            <person name="Howarth C."/>
            <person name="Imamovic A."/>
            <person name="Ireland A."/>
            <person name="Larimer J."/>
            <person name="McCowan C."/>
            <person name="Murphy C."/>
            <person name="Pearson M."/>
            <person name="Poon T.W."/>
            <person name="Priest M."/>
            <person name="Roberts A."/>
            <person name="Saif S."/>
            <person name="Shea T."/>
            <person name="Sisk P."/>
            <person name="Sykes S."/>
            <person name="Wortman J."/>
            <person name="Nusbaum C."/>
            <person name="Birren B."/>
        </authorList>
    </citation>
    <scope>NUCLEOTIDE SEQUENCE [LARGE SCALE GENOMIC DNA]</scope>
    <source>
        <strain evidence="2">ACB1</strain>
    </source>
</reference>
<comment type="caution">
    <text evidence="2">The sequence shown here is derived from an EMBL/GenBank/DDBJ whole genome shotgun (WGS) entry which is preliminary data.</text>
</comment>
<dbReference type="Proteomes" id="UP000018461">
    <property type="component" value="Unassembled WGS sequence"/>
</dbReference>
<proteinExistence type="predicted"/>
<evidence type="ECO:0000313" key="2">
    <source>
        <dbReference type="EMBL" id="EHL10790.1"/>
    </source>
</evidence>
<protein>
    <submittedName>
        <fullName evidence="2">Uncharacterized protein</fullName>
    </submittedName>
</protein>
<feature type="compositionally biased region" description="Low complexity" evidence="1">
    <location>
        <begin position="44"/>
        <end position="56"/>
    </location>
</feature>
<gene>
    <name evidence="2" type="ORF">HMPREF9625_00986</name>
</gene>
<feature type="compositionally biased region" description="Polar residues" evidence="1">
    <location>
        <begin position="1"/>
        <end position="11"/>
    </location>
</feature>
<evidence type="ECO:0000313" key="3">
    <source>
        <dbReference type="Proteomes" id="UP000018461"/>
    </source>
</evidence>
<evidence type="ECO:0000256" key="1">
    <source>
        <dbReference type="SAM" id="MobiDB-lite"/>
    </source>
</evidence>
<dbReference type="HOGENOM" id="CLU_578394_0_0_9"/>
<dbReference type="STRING" id="796943.HMPREF9625_00986"/>
<dbReference type="RefSeq" id="WP_009534842.1">
    <property type="nucleotide sequence ID" value="NZ_KE148312.1"/>
</dbReference>
<accession>G9WNQ3</accession>